<sequence>MSLKWEQFHLNWRNLVKKHFIVNLGQTTGKIAIYRSILELELPIFGSSSSNLLRMHIFLYIVQTPRPLRAQEFNKLRGVQEAQVGKSRIKKALALSLKKTTLTLNIFW</sequence>
<dbReference type="EMBL" id="VVIM01000010">
    <property type="protein sequence ID" value="KAB0792037.1"/>
    <property type="molecule type" value="Genomic_DNA"/>
</dbReference>
<reference evidence="1 2" key="1">
    <citation type="journal article" date="2018" name="Elife">
        <title>Firefly genomes illuminate parallel origins of bioluminescence in beetles.</title>
        <authorList>
            <person name="Fallon T.R."/>
            <person name="Lower S.E."/>
            <person name="Chang C.H."/>
            <person name="Bessho-Uehara M."/>
            <person name="Martin G.J."/>
            <person name="Bewick A.J."/>
            <person name="Behringer M."/>
            <person name="Debat H.J."/>
            <person name="Wong I."/>
            <person name="Day J.C."/>
            <person name="Suvorov A."/>
            <person name="Silva C.J."/>
            <person name="Stanger-Hall K.F."/>
            <person name="Hall D.W."/>
            <person name="Schmitz R.J."/>
            <person name="Nelson D.R."/>
            <person name="Lewis S.M."/>
            <person name="Shigenobu S."/>
            <person name="Bybee S.M."/>
            <person name="Larracuente A.M."/>
            <person name="Oba Y."/>
            <person name="Weng J.K."/>
        </authorList>
    </citation>
    <scope>NUCLEOTIDE SEQUENCE [LARGE SCALE GENOMIC DNA]</scope>
    <source>
        <strain evidence="1">1611_PpyrPB1</strain>
        <tissue evidence="1">Whole body</tissue>
    </source>
</reference>
<dbReference type="InParanoid" id="A0A5N4A401"/>
<dbReference type="Proteomes" id="UP000327044">
    <property type="component" value="Unassembled WGS sequence"/>
</dbReference>
<name>A0A5N4A401_PHOPY</name>
<comment type="caution">
    <text evidence="1">The sequence shown here is derived from an EMBL/GenBank/DDBJ whole genome shotgun (WGS) entry which is preliminary data.</text>
</comment>
<accession>A0A5N4A401</accession>
<protein>
    <submittedName>
        <fullName evidence="1">Uncharacterized protein</fullName>
    </submittedName>
</protein>
<proteinExistence type="predicted"/>
<evidence type="ECO:0000313" key="1">
    <source>
        <dbReference type="EMBL" id="KAB0792037.1"/>
    </source>
</evidence>
<gene>
    <name evidence="1" type="ORF">PPYR_13998</name>
</gene>
<evidence type="ECO:0000313" key="2">
    <source>
        <dbReference type="Proteomes" id="UP000327044"/>
    </source>
</evidence>
<organism evidence="1 2">
    <name type="scientific">Photinus pyralis</name>
    <name type="common">Common eastern firefly</name>
    <name type="synonym">Lampyris pyralis</name>
    <dbReference type="NCBI Taxonomy" id="7054"/>
    <lineage>
        <taxon>Eukaryota</taxon>
        <taxon>Metazoa</taxon>
        <taxon>Ecdysozoa</taxon>
        <taxon>Arthropoda</taxon>
        <taxon>Hexapoda</taxon>
        <taxon>Insecta</taxon>
        <taxon>Pterygota</taxon>
        <taxon>Neoptera</taxon>
        <taxon>Endopterygota</taxon>
        <taxon>Coleoptera</taxon>
        <taxon>Polyphaga</taxon>
        <taxon>Elateriformia</taxon>
        <taxon>Elateroidea</taxon>
        <taxon>Lampyridae</taxon>
        <taxon>Lampyrinae</taxon>
        <taxon>Photinus</taxon>
    </lineage>
</organism>
<keyword evidence="2" id="KW-1185">Reference proteome</keyword>
<dbReference type="AlphaFoldDB" id="A0A5N4A401"/>